<name>A0A6M1LI63_9PROT</name>
<evidence type="ECO:0000313" key="10">
    <source>
        <dbReference type="EMBL" id="NGM19699.1"/>
    </source>
</evidence>
<evidence type="ECO:0000256" key="4">
    <source>
        <dbReference type="ARBA" id="ARBA00022692"/>
    </source>
</evidence>
<keyword evidence="6 7" id="KW-0472">Membrane</keyword>
<feature type="transmembrane region" description="Helical" evidence="7">
    <location>
        <begin position="337"/>
        <end position="359"/>
    </location>
</feature>
<feature type="transmembrane region" description="Helical" evidence="7">
    <location>
        <begin position="303"/>
        <end position="325"/>
    </location>
</feature>
<dbReference type="SMART" id="SM00062">
    <property type="entry name" value="PBPb"/>
    <property type="match status" value="1"/>
</dbReference>
<dbReference type="Proteomes" id="UP000475385">
    <property type="component" value="Unassembled WGS sequence"/>
</dbReference>
<dbReference type="Pfam" id="PF03458">
    <property type="entry name" value="Gly_transporter"/>
    <property type="match status" value="2"/>
</dbReference>
<dbReference type="AlphaFoldDB" id="A0A6M1LI63"/>
<dbReference type="InterPro" id="IPR001638">
    <property type="entry name" value="Solute-binding_3/MltF_N"/>
</dbReference>
<gene>
    <name evidence="10" type="ORF">G3576_06710</name>
</gene>
<proteinExistence type="inferred from homology"/>
<keyword evidence="8" id="KW-0732">Signal</keyword>
<reference evidence="10 11" key="1">
    <citation type="submission" date="2020-02" db="EMBL/GenBank/DDBJ databases">
        <authorList>
            <person name="Kim H.M."/>
            <person name="Jeon C.O."/>
        </authorList>
    </citation>
    <scope>NUCLEOTIDE SEQUENCE [LARGE SCALE GENOMIC DNA]</scope>
    <source>
        <strain evidence="10 11">PeD5</strain>
    </source>
</reference>
<keyword evidence="3" id="KW-1003">Cell membrane</keyword>
<evidence type="ECO:0000256" key="8">
    <source>
        <dbReference type="SAM" id="SignalP"/>
    </source>
</evidence>
<sequence length="505" mass="54288">MAARLAELRRLLAALLLLLAAIPAALAQDRVLQAGWYAGEPQQYMRQGELTGLDVEMVRAIARQAGEEVRFLPMGYLQLLDAVAAGRMDVATGIPETPERAARYALSLPYRRDVNVLIMRRGEASRVRAANPTELAAFLRAEPRFRLGVRAGFSYYDAGLDAFIASPPIPGLVRPANDDATNIRRLLAGEIDGFLAERLSVALDITRLGAAAAVEEAAMRIVIPLHLAFSRDTVPASMLGRFDAAIEMLTEDGTLDRIAARFRFPILLSLTIDSRWFLVLQITGTVASALAGALAARHSGWSLFGAFVLAGVTAAAGGVLRDLLMGRYPLGILRNPLFLQLIFGTVMTVWAVTHAWALLRGRAILAFWIAQVTVALRRRRADRWLFDFADALGLGASTVLGVTIAFGMGADPLWLWGPVLGTITGAGGGILRDVLRGGGSIPNLTTGFYGEVSVIWSLALTGYLMARGPGVEIDEVVPAVIIAVIGCVVTRMAALAFRWAPPRLA</sequence>
<keyword evidence="11" id="KW-1185">Reference proteome</keyword>
<dbReference type="Gene3D" id="3.40.190.10">
    <property type="entry name" value="Periplasmic binding protein-like II"/>
    <property type="match status" value="2"/>
</dbReference>
<evidence type="ECO:0000256" key="1">
    <source>
        <dbReference type="ARBA" id="ARBA00004651"/>
    </source>
</evidence>
<feature type="signal peptide" evidence="8">
    <location>
        <begin position="1"/>
        <end position="27"/>
    </location>
</feature>
<evidence type="ECO:0000259" key="9">
    <source>
        <dbReference type="SMART" id="SM00062"/>
    </source>
</evidence>
<feature type="transmembrane region" description="Helical" evidence="7">
    <location>
        <begin position="384"/>
        <end position="407"/>
    </location>
</feature>
<feature type="domain" description="Solute-binding protein family 3/N-terminal" evidence="9">
    <location>
        <begin position="31"/>
        <end position="266"/>
    </location>
</feature>
<dbReference type="RefSeq" id="WP_164693583.1">
    <property type="nucleotide sequence ID" value="NZ_JAAIKB010000002.1"/>
</dbReference>
<dbReference type="InterPro" id="IPR005115">
    <property type="entry name" value="Gly_transporter"/>
</dbReference>
<dbReference type="GO" id="GO:0005886">
    <property type="term" value="C:plasma membrane"/>
    <property type="evidence" value="ECO:0007669"/>
    <property type="project" value="UniProtKB-SubCell"/>
</dbReference>
<comment type="subcellular location">
    <subcellularLocation>
        <location evidence="1">Cell membrane</location>
        <topology evidence="1">Multi-pass membrane protein</topology>
    </subcellularLocation>
</comment>
<evidence type="ECO:0000256" key="5">
    <source>
        <dbReference type="ARBA" id="ARBA00022989"/>
    </source>
</evidence>
<dbReference type="PANTHER" id="PTHR30506:SF3">
    <property type="entry name" value="UPF0126 INNER MEMBRANE PROTEIN YADS-RELATED"/>
    <property type="match status" value="1"/>
</dbReference>
<evidence type="ECO:0000256" key="3">
    <source>
        <dbReference type="ARBA" id="ARBA00022475"/>
    </source>
</evidence>
<feature type="chain" id="PRO_5026806511" evidence="8">
    <location>
        <begin position="28"/>
        <end position="505"/>
    </location>
</feature>
<evidence type="ECO:0000313" key="11">
    <source>
        <dbReference type="Proteomes" id="UP000475385"/>
    </source>
</evidence>
<organism evidence="10 11">
    <name type="scientific">Falsiroseomonas algicola</name>
    <dbReference type="NCBI Taxonomy" id="2716930"/>
    <lineage>
        <taxon>Bacteria</taxon>
        <taxon>Pseudomonadati</taxon>
        <taxon>Pseudomonadota</taxon>
        <taxon>Alphaproteobacteria</taxon>
        <taxon>Acetobacterales</taxon>
        <taxon>Roseomonadaceae</taxon>
        <taxon>Falsiroseomonas</taxon>
    </lineage>
</organism>
<keyword evidence="4 7" id="KW-0812">Transmembrane</keyword>
<comment type="caution">
    <text evidence="10">The sequence shown here is derived from an EMBL/GenBank/DDBJ whole genome shotgun (WGS) entry which is preliminary data.</text>
</comment>
<dbReference type="Pfam" id="PF00497">
    <property type="entry name" value="SBP_bac_3"/>
    <property type="match status" value="1"/>
</dbReference>
<dbReference type="PANTHER" id="PTHR30506">
    <property type="entry name" value="INNER MEMBRANE PROTEIN"/>
    <property type="match status" value="1"/>
</dbReference>
<feature type="transmembrane region" description="Helical" evidence="7">
    <location>
        <begin position="447"/>
        <end position="466"/>
    </location>
</feature>
<evidence type="ECO:0000256" key="7">
    <source>
        <dbReference type="SAM" id="Phobius"/>
    </source>
</evidence>
<evidence type="ECO:0000256" key="6">
    <source>
        <dbReference type="ARBA" id="ARBA00023136"/>
    </source>
</evidence>
<evidence type="ECO:0000256" key="2">
    <source>
        <dbReference type="ARBA" id="ARBA00008193"/>
    </source>
</evidence>
<feature type="transmembrane region" description="Helical" evidence="7">
    <location>
        <begin position="478"/>
        <end position="500"/>
    </location>
</feature>
<comment type="similarity">
    <text evidence="2">Belongs to the UPF0126 family.</text>
</comment>
<feature type="transmembrane region" description="Helical" evidence="7">
    <location>
        <begin position="413"/>
        <end position="435"/>
    </location>
</feature>
<protein>
    <submittedName>
        <fullName evidence="10">Transporter substrate-binding domain-containing protein</fullName>
    </submittedName>
</protein>
<feature type="transmembrane region" description="Helical" evidence="7">
    <location>
        <begin position="276"/>
        <end position="296"/>
    </location>
</feature>
<keyword evidence="5 7" id="KW-1133">Transmembrane helix</keyword>
<accession>A0A6M1LI63</accession>
<dbReference type="SUPFAM" id="SSF53850">
    <property type="entry name" value="Periplasmic binding protein-like II"/>
    <property type="match status" value="1"/>
</dbReference>
<reference evidence="10 11" key="2">
    <citation type="submission" date="2020-03" db="EMBL/GenBank/DDBJ databases">
        <title>Roseomonas stagni sp. nov., isolated from pond water in Japan.</title>
        <authorList>
            <person name="Furuhata K."/>
            <person name="Miyamoto H."/>
            <person name="Goto K."/>
        </authorList>
    </citation>
    <scope>NUCLEOTIDE SEQUENCE [LARGE SCALE GENOMIC DNA]</scope>
    <source>
        <strain evidence="10 11">PeD5</strain>
    </source>
</reference>
<dbReference type="EMBL" id="JAAIKB010000002">
    <property type="protein sequence ID" value="NGM19699.1"/>
    <property type="molecule type" value="Genomic_DNA"/>
</dbReference>